<accession>A0A7Z0BSE2</accession>
<dbReference type="NCBIfam" id="NF005510">
    <property type="entry name" value="PRK07121.1-3"/>
    <property type="match status" value="1"/>
</dbReference>
<dbReference type="InterPro" id="IPR027477">
    <property type="entry name" value="Succ_DH/fumarate_Rdtase_cat_sf"/>
</dbReference>
<dbReference type="PANTHER" id="PTHR43400:SF10">
    <property type="entry name" value="3-OXOSTEROID 1-DEHYDROGENASE"/>
    <property type="match status" value="1"/>
</dbReference>
<keyword evidence="4" id="KW-0560">Oxidoreductase</keyword>
<evidence type="ECO:0000256" key="1">
    <source>
        <dbReference type="ARBA" id="ARBA00001974"/>
    </source>
</evidence>
<evidence type="ECO:0000259" key="5">
    <source>
        <dbReference type="Pfam" id="PF00890"/>
    </source>
</evidence>
<gene>
    <name evidence="6" type="ORF">FHS75_000344</name>
</gene>
<reference evidence="6 7" key="1">
    <citation type="submission" date="2020-07" db="EMBL/GenBank/DDBJ databases">
        <title>Genomic Encyclopedia of Type Strains, Phase IV (KMG-IV): sequencing the most valuable type-strain genomes for metagenomic binning, comparative biology and taxonomic classification.</title>
        <authorList>
            <person name="Goeker M."/>
        </authorList>
    </citation>
    <scope>NUCLEOTIDE SEQUENCE [LARGE SCALE GENOMIC DNA]</scope>
    <source>
        <strain evidence="6 7">DSM 29043</strain>
    </source>
</reference>
<keyword evidence="2" id="KW-0285">Flavoprotein</keyword>
<dbReference type="EMBL" id="JACBZF010000001">
    <property type="protein sequence ID" value="NYH94039.1"/>
    <property type="molecule type" value="Genomic_DNA"/>
</dbReference>
<evidence type="ECO:0000313" key="6">
    <source>
        <dbReference type="EMBL" id="NYH94039.1"/>
    </source>
</evidence>
<dbReference type="Gene3D" id="3.90.700.10">
    <property type="entry name" value="Succinate dehydrogenase/fumarate reductase flavoprotein, catalytic domain"/>
    <property type="match status" value="1"/>
</dbReference>
<dbReference type="InterPro" id="IPR003953">
    <property type="entry name" value="FAD-dep_OxRdtase_2_FAD-bd"/>
</dbReference>
<comment type="cofactor">
    <cofactor evidence="1">
        <name>FAD</name>
        <dbReference type="ChEBI" id="CHEBI:57692"/>
    </cofactor>
</comment>
<proteinExistence type="predicted"/>
<dbReference type="AlphaFoldDB" id="A0A7Z0BSE2"/>
<dbReference type="SUPFAM" id="SSF51905">
    <property type="entry name" value="FAD/NAD(P)-binding domain"/>
    <property type="match status" value="1"/>
</dbReference>
<keyword evidence="7" id="KW-1185">Reference proteome</keyword>
<dbReference type="GO" id="GO:0016491">
    <property type="term" value="F:oxidoreductase activity"/>
    <property type="evidence" value="ECO:0007669"/>
    <property type="project" value="UniProtKB-KW"/>
</dbReference>
<dbReference type="SUPFAM" id="SSF56425">
    <property type="entry name" value="Succinate dehydrogenase/fumarate reductase flavoprotein, catalytic domain"/>
    <property type="match status" value="1"/>
</dbReference>
<evidence type="ECO:0000256" key="2">
    <source>
        <dbReference type="ARBA" id="ARBA00022630"/>
    </source>
</evidence>
<feature type="domain" description="FAD-dependent oxidoreductase 2 FAD-binding" evidence="5">
    <location>
        <begin position="6"/>
        <end position="441"/>
    </location>
</feature>
<dbReference type="RefSeq" id="WP_179405995.1">
    <property type="nucleotide sequence ID" value="NZ_BMGF01000001.1"/>
</dbReference>
<evidence type="ECO:0000256" key="3">
    <source>
        <dbReference type="ARBA" id="ARBA00022827"/>
    </source>
</evidence>
<protein>
    <submittedName>
        <fullName evidence="6">Succinate dehydrogenase/fumarate reductase flavoprotein subunit</fullName>
    </submittedName>
</protein>
<dbReference type="InterPro" id="IPR050315">
    <property type="entry name" value="FAD-oxidoreductase_2"/>
</dbReference>
<evidence type="ECO:0000313" key="7">
    <source>
        <dbReference type="Proteomes" id="UP000522081"/>
    </source>
</evidence>
<keyword evidence="3" id="KW-0274">FAD</keyword>
<organism evidence="6 7">
    <name type="scientific">Novosphingobium marinum</name>
    <dbReference type="NCBI Taxonomy" id="1514948"/>
    <lineage>
        <taxon>Bacteria</taxon>
        <taxon>Pseudomonadati</taxon>
        <taxon>Pseudomonadota</taxon>
        <taxon>Alphaproteobacteria</taxon>
        <taxon>Sphingomonadales</taxon>
        <taxon>Sphingomonadaceae</taxon>
        <taxon>Novosphingobium</taxon>
    </lineage>
</organism>
<sequence>MEHETDVLVIGYGIAGACAALAARAGGARVTIAERAGGGGGTSAMSSGIFYMGGGTALQRDLGVDDDPEQMFRFMAASCGVSDPTILRVFCEGCPEHFDWLEAQGIRFQRSLYPDKHLCPPTPEGLLSTGNEKVWPFREIARPAMRGHRVDREGDNAGLPAMEALIERCTEAGVDVLPDTRATELLSDEGGRIVGARLRSGGEEFEVRARGGVILATGGYQMNAAMMEKSASFLVEAAEPIGTPYSDGSGIELGTSVGAALEALDAVHATASFYPPPKLIRGIVVNALGQRFVAEDGYHGRTAAHIFEQPGRKAYLLLDSECFGYPELAEFFNYSLIDAWESLAEAESGLGMPAGSLEDTVRQYNEDARDGCDRLLGKYADWLAPLDNPPYAAFDLSVGAAKYHYHTLGGLKVDAEARVLGTDGKVIPGLYAAGSCAVSIIASAKGYGSGMTLSSGSFFGRVAGRNASGVAARSPSGKQHAIS</sequence>
<evidence type="ECO:0000256" key="4">
    <source>
        <dbReference type="ARBA" id="ARBA00023002"/>
    </source>
</evidence>
<dbReference type="GO" id="GO:0008202">
    <property type="term" value="P:steroid metabolic process"/>
    <property type="evidence" value="ECO:0007669"/>
    <property type="project" value="UniProtKB-ARBA"/>
</dbReference>
<dbReference type="Gene3D" id="3.50.50.60">
    <property type="entry name" value="FAD/NAD(P)-binding domain"/>
    <property type="match status" value="1"/>
</dbReference>
<dbReference type="Proteomes" id="UP000522081">
    <property type="component" value="Unassembled WGS sequence"/>
</dbReference>
<dbReference type="PANTHER" id="PTHR43400">
    <property type="entry name" value="FUMARATE REDUCTASE"/>
    <property type="match status" value="1"/>
</dbReference>
<name>A0A7Z0BSE2_9SPHN</name>
<dbReference type="Pfam" id="PF00890">
    <property type="entry name" value="FAD_binding_2"/>
    <property type="match status" value="1"/>
</dbReference>
<comment type="caution">
    <text evidence="6">The sequence shown here is derived from an EMBL/GenBank/DDBJ whole genome shotgun (WGS) entry which is preliminary data.</text>
</comment>
<dbReference type="InterPro" id="IPR036188">
    <property type="entry name" value="FAD/NAD-bd_sf"/>
</dbReference>